<proteinExistence type="predicted"/>
<organism evidence="1 2">
    <name type="scientific">Gossypium arboreum</name>
    <name type="common">Tree cotton</name>
    <name type="synonym">Gossypium nanking</name>
    <dbReference type="NCBI Taxonomy" id="29729"/>
    <lineage>
        <taxon>Eukaryota</taxon>
        <taxon>Viridiplantae</taxon>
        <taxon>Streptophyta</taxon>
        <taxon>Embryophyta</taxon>
        <taxon>Tracheophyta</taxon>
        <taxon>Spermatophyta</taxon>
        <taxon>Magnoliopsida</taxon>
        <taxon>eudicotyledons</taxon>
        <taxon>Gunneridae</taxon>
        <taxon>Pentapetalae</taxon>
        <taxon>rosids</taxon>
        <taxon>malvids</taxon>
        <taxon>Malvales</taxon>
        <taxon>Malvaceae</taxon>
        <taxon>Malvoideae</taxon>
        <taxon>Gossypium</taxon>
    </lineage>
</organism>
<comment type="caution">
    <text evidence="1">The sequence shown here is derived from an EMBL/GenBank/DDBJ whole genome shotgun (WGS) entry which is preliminary data.</text>
</comment>
<evidence type="ECO:0000313" key="2">
    <source>
        <dbReference type="Proteomes" id="UP001358586"/>
    </source>
</evidence>
<name>A0ABR0R5Q7_GOSAR</name>
<protein>
    <submittedName>
        <fullName evidence="1">Uncharacterized protein</fullName>
    </submittedName>
</protein>
<keyword evidence="2" id="KW-1185">Reference proteome</keyword>
<evidence type="ECO:0000313" key="1">
    <source>
        <dbReference type="EMBL" id="KAK5846845.1"/>
    </source>
</evidence>
<reference evidence="1 2" key="1">
    <citation type="submission" date="2023-03" db="EMBL/GenBank/DDBJ databases">
        <title>WGS of Gossypium arboreum.</title>
        <authorList>
            <person name="Yu D."/>
        </authorList>
    </citation>
    <scope>NUCLEOTIDE SEQUENCE [LARGE SCALE GENOMIC DNA]</scope>
    <source>
        <tissue evidence="1">Leaf</tissue>
    </source>
</reference>
<sequence length="101" mass="12267">MANGRYWNVDRVNLLYGKYWGDRICELPTENKGQKDCMVWFHNPHGYSSSKTAYSWLLLKEMGYRPHRFFWKIIWKLDVLPKISLESWSWDPSNQCKNSRY</sequence>
<gene>
    <name evidence="1" type="ORF">PVK06_003144</name>
</gene>
<accession>A0ABR0R5Q7</accession>
<dbReference type="EMBL" id="JARKNE010000001">
    <property type="protein sequence ID" value="KAK5846845.1"/>
    <property type="molecule type" value="Genomic_DNA"/>
</dbReference>
<dbReference type="Proteomes" id="UP001358586">
    <property type="component" value="Chromosome 1"/>
</dbReference>